<comment type="caution">
    <text evidence="2">The sequence shown here is derived from an EMBL/GenBank/DDBJ whole genome shotgun (WGS) entry which is preliminary data.</text>
</comment>
<dbReference type="Proteomes" id="UP001596135">
    <property type="component" value="Unassembled WGS sequence"/>
</dbReference>
<evidence type="ECO:0000256" key="1">
    <source>
        <dbReference type="SAM" id="Phobius"/>
    </source>
</evidence>
<gene>
    <name evidence="2" type="ORF">ACFPYL_15775</name>
</gene>
<keyword evidence="1" id="KW-0812">Transmembrane</keyword>
<keyword evidence="3" id="KW-1185">Reference proteome</keyword>
<evidence type="ECO:0000313" key="2">
    <source>
        <dbReference type="EMBL" id="MFC6044550.1"/>
    </source>
</evidence>
<feature type="transmembrane region" description="Helical" evidence="1">
    <location>
        <begin position="43"/>
        <end position="62"/>
    </location>
</feature>
<dbReference type="InterPro" id="IPR015943">
    <property type="entry name" value="WD40/YVTN_repeat-like_dom_sf"/>
</dbReference>
<name>A0ABW1LM88_9ACTN</name>
<dbReference type="EMBL" id="JBHSRJ010000005">
    <property type="protein sequence ID" value="MFC6044550.1"/>
    <property type="molecule type" value="Genomic_DNA"/>
</dbReference>
<dbReference type="SUPFAM" id="SSF82171">
    <property type="entry name" value="DPP6 N-terminal domain-like"/>
    <property type="match status" value="1"/>
</dbReference>
<accession>A0ABW1LM88</accession>
<evidence type="ECO:0000313" key="3">
    <source>
        <dbReference type="Proteomes" id="UP001596135"/>
    </source>
</evidence>
<protein>
    <recommendedName>
        <fullName evidence="4">Adhesin domain-containing protein</fullName>
    </recommendedName>
</protein>
<dbReference type="RefSeq" id="WP_379156160.1">
    <property type="nucleotide sequence ID" value="NZ_JBHSRJ010000005.1"/>
</dbReference>
<proteinExistence type="predicted"/>
<sequence>MTTTEVREALSEVRDAVAVPSVDRLAFERRVRAERRRRTTGRVLVASAASAVVVGSAALWAVQGREPVAPDATPSAVAPTPTAPGLAVVALEGELNVIDPQGDGGYAPGIVVEQVLGRTAGGVAIVRQADPGSRVVVVPMEPDGELDRDSSRWTGYGGPVVLRAWLSADGTTFTTQEVDGAVHLRDVATTDDTVLAHLATGSQVAAADADRWVERLGAGTLRLHTPDAVHDLDVTGSSNAVGRVEIAGPTVAVHTRGGVQLFSAEDGSREAVDPGDPVGALSRDGSLYAAADPDTVSVTDLGTGAVVRLRGLDGAPLDASVPVRWQDDDRFLVVGVDQVRTGNHILWDCSYALGRCTERYDDPTGTLALPTS</sequence>
<evidence type="ECO:0008006" key="4">
    <source>
        <dbReference type="Google" id="ProtNLM"/>
    </source>
</evidence>
<organism evidence="2 3">
    <name type="scientific">Nocardioides hankookensis</name>
    <dbReference type="NCBI Taxonomy" id="443157"/>
    <lineage>
        <taxon>Bacteria</taxon>
        <taxon>Bacillati</taxon>
        <taxon>Actinomycetota</taxon>
        <taxon>Actinomycetes</taxon>
        <taxon>Propionibacteriales</taxon>
        <taxon>Nocardioidaceae</taxon>
        <taxon>Nocardioides</taxon>
    </lineage>
</organism>
<dbReference type="Gene3D" id="2.130.10.10">
    <property type="entry name" value="YVTN repeat-like/Quinoprotein amine dehydrogenase"/>
    <property type="match status" value="1"/>
</dbReference>
<keyword evidence="1" id="KW-1133">Transmembrane helix</keyword>
<keyword evidence="1" id="KW-0472">Membrane</keyword>
<reference evidence="3" key="1">
    <citation type="journal article" date="2019" name="Int. J. Syst. Evol. Microbiol.">
        <title>The Global Catalogue of Microorganisms (GCM) 10K type strain sequencing project: providing services to taxonomists for standard genome sequencing and annotation.</title>
        <authorList>
            <consortium name="The Broad Institute Genomics Platform"/>
            <consortium name="The Broad Institute Genome Sequencing Center for Infectious Disease"/>
            <person name="Wu L."/>
            <person name="Ma J."/>
        </authorList>
    </citation>
    <scope>NUCLEOTIDE SEQUENCE [LARGE SCALE GENOMIC DNA]</scope>
    <source>
        <strain evidence="3">CCUG 54522</strain>
    </source>
</reference>